<accession>A0A1G6R5P9</accession>
<keyword evidence="1" id="KW-0521">NADP</keyword>
<dbReference type="Pfam" id="PF00107">
    <property type="entry name" value="ADH_zinc_N"/>
    <property type="match status" value="1"/>
</dbReference>
<dbReference type="RefSeq" id="WP_093029654.1">
    <property type="nucleotide sequence ID" value="NZ_FMZV01000004.1"/>
</dbReference>
<keyword evidence="4" id="KW-1185">Reference proteome</keyword>
<dbReference type="GO" id="GO:0070402">
    <property type="term" value="F:NADPH binding"/>
    <property type="evidence" value="ECO:0007669"/>
    <property type="project" value="TreeGrafter"/>
</dbReference>
<evidence type="ECO:0000256" key="1">
    <source>
        <dbReference type="ARBA" id="ARBA00022857"/>
    </source>
</evidence>
<dbReference type="InterPro" id="IPR013149">
    <property type="entry name" value="ADH-like_C"/>
</dbReference>
<organism evidence="3 4">
    <name type="scientific">Ruegeria marina</name>
    <dbReference type="NCBI Taxonomy" id="639004"/>
    <lineage>
        <taxon>Bacteria</taxon>
        <taxon>Pseudomonadati</taxon>
        <taxon>Pseudomonadota</taxon>
        <taxon>Alphaproteobacteria</taxon>
        <taxon>Rhodobacterales</taxon>
        <taxon>Roseobacteraceae</taxon>
        <taxon>Ruegeria</taxon>
    </lineage>
</organism>
<dbReference type="GO" id="GO:0003960">
    <property type="term" value="F:quinone reductase (NADPH) activity"/>
    <property type="evidence" value="ECO:0007669"/>
    <property type="project" value="TreeGrafter"/>
</dbReference>
<dbReference type="InterPro" id="IPR013154">
    <property type="entry name" value="ADH-like_N"/>
</dbReference>
<dbReference type="SUPFAM" id="SSF50129">
    <property type="entry name" value="GroES-like"/>
    <property type="match status" value="1"/>
</dbReference>
<dbReference type="SMART" id="SM00829">
    <property type="entry name" value="PKS_ER"/>
    <property type="match status" value="1"/>
</dbReference>
<dbReference type="Proteomes" id="UP000199628">
    <property type="component" value="Unassembled WGS sequence"/>
</dbReference>
<gene>
    <name evidence="3" type="ORF">SAMN04488239_104318</name>
</gene>
<proteinExistence type="predicted"/>
<dbReference type="InterPro" id="IPR036291">
    <property type="entry name" value="NAD(P)-bd_dom_sf"/>
</dbReference>
<protein>
    <submittedName>
        <fullName evidence="3">NADPH2:quinone reductase</fullName>
    </submittedName>
</protein>
<dbReference type="OrthoDB" id="7355832at2"/>
<dbReference type="SUPFAM" id="SSF51735">
    <property type="entry name" value="NAD(P)-binding Rossmann-fold domains"/>
    <property type="match status" value="1"/>
</dbReference>
<dbReference type="InterPro" id="IPR051603">
    <property type="entry name" value="Zinc-ADH_QOR/CCCR"/>
</dbReference>
<evidence type="ECO:0000313" key="4">
    <source>
        <dbReference type="Proteomes" id="UP000199628"/>
    </source>
</evidence>
<dbReference type="STRING" id="639004.SAMN04488239_104318"/>
<feature type="domain" description="Enoyl reductase (ER)" evidence="2">
    <location>
        <begin position="12"/>
        <end position="326"/>
    </location>
</feature>
<dbReference type="Gene3D" id="3.90.180.10">
    <property type="entry name" value="Medium-chain alcohol dehydrogenases, catalytic domain"/>
    <property type="match status" value="1"/>
</dbReference>
<dbReference type="Gene3D" id="3.40.50.720">
    <property type="entry name" value="NAD(P)-binding Rossmann-like Domain"/>
    <property type="match status" value="1"/>
</dbReference>
<dbReference type="GO" id="GO:0005829">
    <property type="term" value="C:cytosol"/>
    <property type="evidence" value="ECO:0007669"/>
    <property type="project" value="TreeGrafter"/>
</dbReference>
<reference evidence="4" key="1">
    <citation type="submission" date="2016-10" db="EMBL/GenBank/DDBJ databases">
        <authorList>
            <person name="Varghese N."/>
            <person name="Submissions S."/>
        </authorList>
    </citation>
    <scope>NUCLEOTIDE SEQUENCE [LARGE SCALE GENOMIC DNA]</scope>
    <source>
        <strain evidence="4">CGMCC 1.9108</strain>
    </source>
</reference>
<dbReference type="Pfam" id="PF08240">
    <property type="entry name" value="ADH_N"/>
    <property type="match status" value="1"/>
</dbReference>
<dbReference type="AlphaFoldDB" id="A0A1G6R5P9"/>
<evidence type="ECO:0000313" key="3">
    <source>
        <dbReference type="EMBL" id="SDC99236.1"/>
    </source>
</evidence>
<evidence type="ECO:0000259" key="2">
    <source>
        <dbReference type="SMART" id="SM00829"/>
    </source>
</evidence>
<dbReference type="EMBL" id="FMZV01000004">
    <property type="protein sequence ID" value="SDC99236.1"/>
    <property type="molecule type" value="Genomic_DNA"/>
</dbReference>
<dbReference type="CDD" id="cd08253">
    <property type="entry name" value="zeta_crystallin"/>
    <property type="match status" value="1"/>
</dbReference>
<dbReference type="PANTHER" id="PTHR44154">
    <property type="entry name" value="QUINONE OXIDOREDUCTASE"/>
    <property type="match status" value="1"/>
</dbReference>
<dbReference type="InterPro" id="IPR011032">
    <property type="entry name" value="GroES-like_sf"/>
</dbReference>
<dbReference type="GO" id="GO:0003730">
    <property type="term" value="F:mRNA 3'-UTR binding"/>
    <property type="evidence" value="ECO:0007669"/>
    <property type="project" value="TreeGrafter"/>
</dbReference>
<dbReference type="PANTHER" id="PTHR44154:SF1">
    <property type="entry name" value="QUINONE OXIDOREDUCTASE"/>
    <property type="match status" value="1"/>
</dbReference>
<name>A0A1G6R5P9_9RHOB</name>
<dbReference type="InterPro" id="IPR020843">
    <property type="entry name" value="ER"/>
</dbReference>
<sequence>MKAITYRAFGPADEVLHLEEMQPPRPGPGEVLVDVALSGVNPSDVKARAGARVGVTELPYPVIVPHSDGSGVISAVGERVDPGRIGQRVWLWNGQWRRAMGTCAEQIALPAEQAVPLPEGVSLETGAVLGIPGLTATHVVFSGGPVEGQTVLVHGGAGTVGYLAVQLAKWGGARVIATAGRAAAERVRAAGADAVLDYADPDLAAAILNANNGRPVERIVEVEFGMNAATNAAVIAENGRINAYGSAKAMSPELPFYPLMFKAVTLEMALIYLLPPARRTKTIAQLHAALVAGALRIPVQKTYALSACAAAHEAVERGGRDGAILVETKG</sequence>